<dbReference type="EMBL" id="AP023343">
    <property type="protein sequence ID" value="BCI88787.1"/>
    <property type="molecule type" value="Genomic_DNA"/>
</dbReference>
<dbReference type="AlphaFoldDB" id="A0A7G1ICZ2"/>
<sequence length="66" mass="7540">MVLHPLSAPMTLRWLTDRFAGRPLSEHVIRTTWPTMFNPMTYAGMARLAVIAAKVITGRKVHRRPL</sequence>
<name>A0A7G1ICZ2_MYCKA</name>
<accession>A0A7G1ICZ2</accession>
<gene>
    <name evidence="1" type="ORF">NIIDMKKI_39930</name>
</gene>
<evidence type="ECO:0000313" key="2">
    <source>
        <dbReference type="Proteomes" id="UP000516380"/>
    </source>
</evidence>
<proteinExistence type="predicted"/>
<evidence type="ECO:0000313" key="1">
    <source>
        <dbReference type="EMBL" id="BCI88787.1"/>
    </source>
</evidence>
<reference evidence="1 2" key="1">
    <citation type="submission" date="2020-07" db="EMBL/GenBank/DDBJ databases">
        <title>Mycobacterium kansasii (former subtype) with zoonotic potential isolated from diseased indoor pet cat, Japan.</title>
        <authorList>
            <person name="Fukano H."/>
            <person name="Terazono T."/>
            <person name="Hoshino Y."/>
        </authorList>
    </citation>
    <scope>NUCLEOTIDE SEQUENCE [LARGE SCALE GENOMIC DNA]</scope>
    <source>
        <strain evidence="1 2">Kuro-I</strain>
    </source>
</reference>
<dbReference type="Proteomes" id="UP000516380">
    <property type="component" value="Chromosome"/>
</dbReference>
<protein>
    <submittedName>
        <fullName evidence="1">Uncharacterized protein</fullName>
    </submittedName>
</protein>
<keyword evidence="2" id="KW-1185">Reference proteome</keyword>
<organism evidence="1 2">
    <name type="scientific">Mycobacterium kansasii</name>
    <dbReference type="NCBI Taxonomy" id="1768"/>
    <lineage>
        <taxon>Bacteria</taxon>
        <taxon>Bacillati</taxon>
        <taxon>Actinomycetota</taxon>
        <taxon>Actinomycetes</taxon>
        <taxon>Mycobacteriales</taxon>
        <taxon>Mycobacteriaceae</taxon>
        <taxon>Mycobacterium</taxon>
    </lineage>
</organism>